<sequence length="29" mass="3557">MEQLSRILWMMLQRRSCWRSTAMQRISAS</sequence>
<reference evidence="1" key="2">
    <citation type="journal article" date="2015" name="Fish Shellfish Immunol.">
        <title>Early steps in the European eel (Anguilla anguilla)-Vibrio vulnificus interaction in the gills: Role of the RtxA13 toxin.</title>
        <authorList>
            <person name="Callol A."/>
            <person name="Pajuelo D."/>
            <person name="Ebbesson L."/>
            <person name="Teles M."/>
            <person name="MacKenzie S."/>
            <person name="Amaro C."/>
        </authorList>
    </citation>
    <scope>NUCLEOTIDE SEQUENCE</scope>
</reference>
<protein>
    <submittedName>
        <fullName evidence="1">Uncharacterized protein</fullName>
    </submittedName>
</protein>
<dbReference type="EMBL" id="GBXM01065600">
    <property type="protein sequence ID" value="JAH42977.1"/>
    <property type="molecule type" value="Transcribed_RNA"/>
</dbReference>
<dbReference type="AlphaFoldDB" id="A0A0E9SP07"/>
<reference evidence="1" key="1">
    <citation type="submission" date="2014-11" db="EMBL/GenBank/DDBJ databases">
        <authorList>
            <person name="Amaro Gonzalez C."/>
        </authorList>
    </citation>
    <scope>NUCLEOTIDE SEQUENCE</scope>
</reference>
<organism evidence="1">
    <name type="scientific">Anguilla anguilla</name>
    <name type="common">European freshwater eel</name>
    <name type="synonym">Muraena anguilla</name>
    <dbReference type="NCBI Taxonomy" id="7936"/>
    <lineage>
        <taxon>Eukaryota</taxon>
        <taxon>Metazoa</taxon>
        <taxon>Chordata</taxon>
        <taxon>Craniata</taxon>
        <taxon>Vertebrata</taxon>
        <taxon>Euteleostomi</taxon>
        <taxon>Actinopterygii</taxon>
        <taxon>Neopterygii</taxon>
        <taxon>Teleostei</taxon>
        <taxon>Anguilliformes</taxon>
        <taxon>Anguillidae</taxon>
        <taxon>Anguilla</taxon>
    </lineage>
</organism>
<accession>A0A0E9SP07</accession>
<proteinExistence type="predicted"/>
<evidence type="ECO:0000313" key="1">
    <source>
        <dbReference type="EMBL" id="JAH42977.1"/>
    </source>
</evidence>
<name>A0A0E9SP07_ANGAN</name>